<gene>
    <name evidence="6" type="ORF">F9817_09635</name>
</gene>
<dbReference type="GO" id="GO:0043565">
    <property type="term" value="F:sequence-specific DNA binding"/>
    <property type="evidence" value="ECO:0007669"/>
    <property type="project" value="TreeGrafter"/>
</dbReference>
<dbReference type="InterPro" id="IPR005119">
    <property type="entry name" value="LysR_subst-bd"/>
</dbReference>
<protein>
    <submittedName>
        <fullName evidence="6">LysR family transcriptional regulator</fullName>
    </submittedName>
</protein>
<keyword evidence="3" id="KW-0238">DNA-binding</keyword>
<reference evidence="6 7" key="1">
    <citation type="submission" date="2019-10" db="EMBL/GenBank/DDBJ databases">
        <title>Vibrio sp. nov. isolated from a shrimp pond.</title>
        <authorList>
            <person name="Gomez-Gil B."/>
            <person name="Enciso-Ibarra J."/>
            <person name="Enciso-Ibarra K."/>
            <person name="Bolan-Mejia C."/>
        </authorList>
    </citation>
    <scope>NUCLEOTIDE SEQUENCE [LARGE SCALE GENOMIC DNA]</scope>
    <source>
        <strain evidence="6 7">CAIM 722</strain>
    </source>
</reference>
<dbReference type="InterPro" id="IPR036390">
    <property type="entry name" value="WH_DNA-bd_sf"/>
</dbReference>
<dbReference type="GO" id="GO:0006351">
    <property type="term" value="P:DNA-templated transcription"/>
    <property type="evidence" value="ECO:0007669"/>
    <property type="project" value="TreeGrafter"/>
</dbReference>
<organism evidence="6 7">
    <name type="scientific">Vibrio eleionomae</name>
    <dbReference type="NCBI Taxonomy" id="2653505"/>
    <lineage>
        <taxon>Bacteria</taxon>
        <taxon>Pseudomonadati</taxon>
        <taxon>Pseudomonadota</taxon>
        <taxon>Gammaproteobacteria</taxon>
        <taxon>Vibrionales</taxon>
        <taxon>Vibrionaceae</taxon>
        <taxon>Vibrio</taxon>
    </lineage>
</organism>
<dbReference type="RefSeq" id="WP_161154893.1">
    <property type="nucleotide sequence ID" value="NZ_WEKT01000013.1"/>
</dbReference>
<proteinExistence type="inferred from homology"/>
<dbReference type="SUPFAM" id="SSF53850">
    <property type="entry name" value="Periplasmic binding protein-like II"/>
    <property type="match status" value="1"/>
</dbReference>
<dbReference type="Pfam" id="PF03466">
    <property type="entry name" value="LysR_substrate"/>
    <property type="match status" value="1"/>
</dbReference>
<dbReference type="CDD" id="cd08422">
    <property type="entry name" value="PBP2_CrgA_like"/>
    <property type="match status" value="1"/>
</dbReference>
<evidence type="ECO:0000313" key="7">
    <source>
        <dbReference type="Proteomes" id="UP000462621"/>
    </source>
</evidence>
<dbReference type="EMBL" id="WEKT01000013">
    <property type="protein sequence ID" value="MZI93459.1"/>
    <property type="molecule type" value="Genomic_DNA"/>
</dbReference>
<dbReference type="Proteomes" id="UP000462621">
    <property type="component" value="Unassembled WGS sequence"/>
</dbReference>
<keyword evidence="4" id="KW-0804">Transcription</keyword>
<feature type="domain" description="HTH lysR-type" evidence="5">
    <location>
        <begin position="1"/>
        <end position="58"/>
    </location>
</feature>
<evidence type="ECO:0000256" key="4">
    <source>
        <dbReference type="ARBA" id="ARBA00023163"/>
    </source>
</evidence>
<evidence type="ECO:0000256" key="1">
    <source>
        <dbReference type="ARBA" id="ARBA00009437"/>
    </source>
</evidence>
<keyword evidence="7" id="KW-1185">Reference proteome</keyword>
<sequence>MKLDDLNLFRLVVENGSYTATSRKTMIPVATITRRIQALEDSLNLRLLNRHARKLSLTEAGERFFGECSPLLERLASMAEEITDECRGASGKIKISAPSNLTKRLMMPMFIDFMQEYPEINIELTTSNHADRLDPTEWDVIFRVGPQRDSSLIARKISEVKDILVASPDYLAKNPTPNHAEELTQHSLLKGYPLIKWQLTNNKGESVVNLDKGRFQANTIDVVRHACTQGLGITLMPDVMLDEYIQAGKLVRVLNDWSANPRDIYMLYNHKDHLPEKVRLFIDFVISYHIH</sequence>
<keyword evidence="2" id="KW-0805">Transcription regulation</keyword>
<name>A0A7X4RUT8_9VIBR</name>
<evidence type="ECO:0000259" key="5">
    <source>
        <dbReference type="PROSITE" id="PS50931"/>
    </source>
</evidence>
<dbReference type="InterPro" id="IPR036388">
    <property type="entry name" value="WH-like_DNA-bd_sf"/>
</dbReference>
<dbReference type="PROSITE" id="PS50931">
    <property type="entry name" value="HTH_LYSR"/>
    <property type="match status" value="1"/>
</dbReference>
<dbReference type="Gene3D" id="1.10.10.10">
    <property type="entry name" value="Winged helix-like DNA-binding domain superfamily/Winged helix DNA-binding domain"/>
    <property type="match status" value="1"/>
</dbReference>
<evidence type="ECO:0000313" key="6">
    <source>
        <dbReference type="EMBL" id="MZI93459.1"/>
    </source>
</evidence>
<evidence type="ECO:0000256" key="3">
    <source>
        <dbReference type="ARBA" id="ARBA00023125"/>
    </source>
</evidence>
<dbReference type="Gene3D" id="3.40.190.290">
    <property type="match status" value="1"/>
</dbReference>
<dbReference type="AlphaFoldDB" id="A0A7X4RUT8"/>
<comment type="similarity">
    <text evidence="1">Belongs to the LysR transcriptional regulatory family.</text>
</comment>
<accession>A0A7X4RUT8</accession>
<dbReference type="InterPro" id="IPR058163">
    <property type="entry name" value="LysR-type_TF_proteobact-type"/>
</dbReference>
<dbReference type="GO" id="GO:0003700">
    <property type="term" value="F:DNA-binding transcription factor activity"/>
    <property type="evidence" value="ECO:0007669"/>
    <property type="project" value="InterPro"/>
</dbReference>
<dbReference type="PANTHER" id="PTHR30537:SF5">
    <property type="entry name" value="HTH-TYPE TRANSCRIPTIONAL ACTIVATOR TTDR-RELATED"/>
    <property type="match status" value="1"/>
</dbReference>
<dbReference type="FunFam" id="1.10.10.10:FF:000001">
    <property type="entry name" value="LysR family transcriptional regulator"/>
    <property type="match status" value="1"/>
</dbReference>
<dbReference type="SUPFAM" id="SSF46785">
    <property type="entry name" value="Winged helix' DNA-binding domain"/>
    <property type="match status" value="1"/>
</dbReference>
<dbReference type="Pfam" id="PF00126">
    <property type="entry name" value="HTH_1"/>
    <property type="match status" value="1"/>
</dbReference>
<evidence type="ECO:0000256" key="2">
    <source>
        <dbReference type="ARBA" id="ARBA00023015"/>
    </source>
</evidence>
<comment type="caution">
    <text evidence="6">The sequence shown here is derived from an EMBL/GenBank/DDBJ whole genome shotgun (WGS) entry which is preliminary data.</text>
</comment>
<dbReference type="InterPro" id="IPR000847">
    <property type="entry name" value="LysR_HTH_N"/>
</dbReference>
<dbReference type="PANTHER" id="PTHR30537">
    <property type="entry name" value="HTH-TYPE TRANSCRIPTIONAL REGULATOR"/>
    <property type="match status" value="1"/>
</dbReference>